<keyword evidence="1 2" id="KW-0694">RNA-binding</keyword>
<sequence length="412" mass="45590">MDGINKSLDEIIKLDKERRQNIVKPLTQPKSKKPGRITKPNPFFVPQRRREKAVFTESYKALHGPIKEICTSGYIPLTGPITLCAVNTELIQARRTGHAAVRNVPVESALPLRTRTDSYRPSRNGSHVSPVPQSSVRRGDFYRPQPGSQRRVRSPLRNVKREGSRAESQSGKGIHSIRGAPSTNNKNTSRKASVSRPNNHDTPDLRTIKREPSPEQASIFEQEPQVSTPMDTDESVLMIRGRAPASGADMDQSDDNGPATIEMENLDPETTAEDVKVVCSRFGEIRSCVCSNGYSQVTYARRAAAMAAVENLNGKKADKGLILRVRLRKHPVFHDVPVIPSPHMPGPIAGPLKLLTQAVKGTIANAGTIYADQVLAAQQMLKVQQHRMAQLQMEEQRIAALRMQANAQFEEI</sequence>
<dbReference type="GO" id="GO:0005634">
    <property type="term" value="C:nucleus"/>
    <property type="evidence" value="ECO:0007669"/>
    <property type="project" value="TreeGrafter"/>
</dbReference>
<evidence type="ECO:0000313" key="6">
    <source>
        <dbReference type="Proteomes" id="UP000738359"/>
    </source>
</evidence>
<dbReference type="PANTHER" id="PTHR19965:SF82">
    <property type="entry name" value="THO COMPLEX SUBUNIT 4"/>
    <property type="match status" value="1"/>
</dbReference>
<dbReference type="SUPFAM" id="SSF54928">
    <property type="entry name" value="RNA-binding domain, RBD"/>
    <property type="match status" value="1"/>
</dbReference>
<dbReference type="PROSITE" id="PS50102">
    <property type="entry name" value="RRM"/>
    <property type="match status" value="1"/>
</dbReference>
<protein>
    <recommendedName>
        <fullName evidence="4">RRM domain-containing protein</fullName>
    </recommendedName>
</protein>
<comment type="caution">
    <text evidence="5">The sequence shown here is derived from an EMBL/GenBank/DDBJ whole genome shotgun (WGS) entry which is preliminary data.</text>
</comment>
<feature type="compositionally biased region" description="Basic and acidic residues" evidence="3">
    <location>
        <begin position="198"/>
        <end position="213"/>
    </location>
</feature>
<evidence type="ECO:0000313" key="5">
    <source>
        <dbReference type="EMBL" id="KAF9964782.1"/>
    </source>
</evidence>
<dbReference type="Gene3D" id="3.30.70.330">
    <property type="match status" value="1"/>
</dbReference>
<dbReference type="Proteomes" id="UP000738359">
    <property type="component" value="Unassembled WGS sequence"/>
</dbReference>
<dbReference type="OrthoDB" id="6159137at2759"/>
<evidence type="ECO:0000256" key="3">
    <source>
        <dbReference type="SAM" id="MobiDB-lite"/>
    </source>
</evidence>
<dbReference type="InterPro" id="IPR035979">
    <property type="entry name" value="RBD_domain_sf"/>
</dbReference>
<evidence type="ECO:0000256" key="2">
    <source>
        <dbReference type="PROSITE-ProRule" id="PRU00176"/>
    </source>
</evidence>
<gene>
    <name evidence="5" type="ORF">BGZ70_005951</name>
</gene>
<dbReference type="InterPro" id="IPR012677">
    <property type="entry name" value="Nucleotide-bd_a/b_plait_sf"/>
</dbReference>
<keyword evidence="6" id="KW-1185">Reference proteome</keyword>
<evidence type="ECO:0000259" key="4">
    <source>
        <dbReference type="PROSITE" id="PS50102"/>
    </source>
</evidence>
<dbReference type="SMART" id="SM00360">
    <property type="entry name" value="RRM"/>
    <property type="match status" value="1"/>
</dbReference>
<dbReference type="GO" id="GO:0003729">
    <property type="term" value="F:mRNA binding"/>
    <property type="evidence" value="ECO:0007669"/>
    <property type="project" value="TreeGrafter"/>
</dbReference>
<dbReference type="InterPro" id="IPR000504">
    <property type="entry name" value="RRM_dom"/>
</dbReference>
<dbReference type="PANTHER" id="PTHR19965">
    <property type="entry name" value="RNA AND EXPORT FACTOR BINDING PROTEIN"/>
    <property type="match status" value="1"/>
</dbReference>
<name>A0A9P6J8T0_MORAP</name>
<reference evidence="5" key="1">
    <citation type="journal article" date="2020" name="Fungal Divers.">
        <title>Resolving the Mortierellaceae phylogeny through synthesis of multi-gene phylogenetics and phylogenomics.</title>
        <authorList>
            <person name="Vandepol N."/>
            <person name="Liber J."/>
            <person name="Desiro A."/>
            <person name="Na H."/>
            <person name="Kennedy M."/>
            <person name="Barry K."/>
            <person name="Grigoriev I.V."/>
            <person name="Miller A.N."/>
            <person name="O'Donnell K."/>
            <person name="Stajich J.E."/>
            <person name="Bonito G."/>
        </authorList>
    </citation>
    <scope>NUCLEOTIDE SEQUENCE</scope>
    <source>
        <strain evidence="5">CK1249</strain>
    </source>
</reference>
<accession>A0A9P6J8T0</accession>
<feature type="compositionally biased region" description="Polar residues" evidence="3">
    <location>
        <begin position="181"/>
        <end position="197"/>
    </location>
</feature>
<dbReference type="EMBL" id="JAAAHY010000324">
    <property type="protein sequence ID" value="KAF9964782.1"/>
    <property type="molecule type" value="Genomic_DNA"/>
</dbReference>
<proteinExistence type="predicted"/>
<dbReference type="AlphaFoldDB" id="A0A9P6J8T0"/>
<feature type="domain" description="RRM" evidence="4">
    <location>
        <begin position="259"/>
        <end position="330"/>
    </location>
</feature>
<dbReference type="InterPro" id="IPR051229">
    <property type="entry name" value="ALYREF_mRNA_export"/>
</dbReference>
<dbReference type="CDD" id="cd00590">
    <property type="entry name" value="RRM_SF"/>
    <property type="match status" value="1"/>
</dbReference>
<dbReference type="Pfam" id="PF00076">
    <property type="entry name" value="RRM_1"/>
    <property type="match status" value="1"/>
</dbReference>
<feature type="region of interest" description="Disordered" evidence="3">
    <location>
        <begin position="112"/>
        <end position="231"/>
    </location>
</feature>
<evidence type="ECO:0000256" key="1">
    <source>
        <dbReference type="ARBA" id="ARBA00022884"/>
    </source>
</evidence>
<organism evidence="5 6">
    <name type="scientific">Mortierella alpina</name>
    <name type="common">Oleaginous fungus</name>
    <name type="synonym">Mortierella renispora</name>
    <dbReference type="NCBI Taxonomy" id="64518"/>
    <lineage>
        <taxon>Eukaryota</taxon>
        <taxon>Fungi</taxon>
        <taxon>Fungi incertae sedis</taxon>
        <taxon>Mucoromycota</taxon>
        <taxon>Mortierellomycotina</taxon>
        <taxon>Mortierellomycetes</taxon>
        <taxon>Mortierellales</taxon>
        <taxon>Mortierellaceae</taxon>
        <taxon>Mortierella</taxon>
    </lineage>
</organism>
<feature type="compositionally biased region" description="Polar residues" evidence="3">
    <location>
        <begin position="121"/>
        <end position="136"/>
    </location>
</feature>